<evidence type="ECO:0008006" key="3">
    <source>
        <dbReference type="Google" id="ProtNLM"/>
    </source>
</evidence>
<accession>A0ABY4B7J7</accession>
<proteinExistence type="predicted"/>
<dbReference type="RefSeq" id="WP_243516685.1">
    <property type="nucleotide sequence ID" value="NZ_CP094534.1"/>
</dbReference>
<dbReference type="Gene3D" id="2.60.120.260">
    <property type="entry name" value="Galactose-binding domain-like"/>
    <property type="match status" value="1"/>
</dbReference>
<keyword evidence="2" id="KW-1185">Reference proteome</keyword>
<dbReference type="PROSITE" id="PS51257">
    <property type="entry name" value="PROKAR_LIPOPROTEIN"/>
    <property type="match status" value="1"/>
</dbReference>
<organism evidence="1 2">
    <name type="scientific">Hymenobacter monticola</name>
    <dbReference type="NCBI Taxonomy" id="1705399"/>
    <lineage>
        <taxon>Bacteria</taxon>
        <taxon>Pseudomonadati</taxon>
        <taxon>Bacteroidota</taxon>
        <taxon>Cytophagia</taxon>
        <taxon>Cytophagales</taxon>
        <taxon>Hymenobacteraceae</taxon>
        <taxon>Hymenobacter</taxon>
    </lineage>
</organism>
<protein>
    <recommendedName>
        <fullName evidence="3">CBM-cenC domain-containing protein</fullName>
    </recommendedName>
</protein>
<dbReference type="EMBL" id="CP094534">
    <property type="protein sequence ID" value="UOE35151.1"/>
    <property type="molecule type" value="Genomic_DNA"/>
</dbReference>
<gene>
    <name evidence="1" type="ORF">MTP16_05745</name>
</gene>
<evidence type="ECO:0000313" key="2">
    <source>
        <dbReference type="Proteomes" id="UP000831390"/>
    </source>
</evidence>
<reference evidence="1 2" key="1">
    <citation type="submission" date="2022-03" db="EMBL/GenBank/DDBJ databases">
        <title>Hymenobactersp. isolated from the air.</title>
        <authorList>
            <person name="Won M."/>
            <person name="Kwon S.-W."/>
        </authorList>
    </citation>
    <scope>NUCLEOTIDE SEQUENCE [LARGE SCALE GENOMIC DNA]</scope>
    <source>
        <strain evidence="1 2">KACC 22596</strain>
    </source>
</reference>
<evidence type="ECO:0000313" key="1">
    <source>
        <dbReference type="EMBL" id="UOE35151.1"/>
    </source>
</evidence>
<dbReference type="Proteomes" id="UP000831390">
    <property type="component" value="Chromosome"/>
</dbReference>
<name>A0ABY4B7J7_9BACT</name>
<sequence length="184" mass="20810">MRTYTRPFLSARLLVFVAVLGLFSGCRSQQEPDSFLLLDSDFEQFDAWGLPQPAFISTDQAHSGRFSCGVGEGVEYGFVYHTTLGKGGFVPSRLRLQGWTYLTSGLIRSTVVVVEVRCHGRRPPVWQGLNIDGVVRRYQKWEPITKTIDLPSDLDPTDEVWVSVWCPERGAAKYFDDMTLEALR</sequence>